<dbReference type="Pfam" id="PF26377">
    <property type="entry name" value="Ulvan_lyase_2nd"/>
    <property type="match status" value="1"/>
</dbReference>
<dbReference type="InterPro" id="IPR012480">
    <property type="entry name" value="Hepar_II_III_C"/>
</dbReference>
<feature type="domain" description="Endo-acting ulvan lyase 2nd" evidence="3">
    <location>
        <begin position="338"/>
        <end position="439"/>
    </location>
</feature>
<evidence type="ECO:0000259" key="2">
    <source>
        <dbReference type="Pfam" id="PF07940"/>
    </source>
</evidence>
<organism evidence="4 5">
    <name type="scientific">Aureibaculum flavum</name>
    <dbReference type="NCBI Taxonomy" id="2795986"/>
    <lineage>
        <taxon>Bacteria</taxon>
        <taxon>Pseudomonadati</taxon>
        <taxon>Bacteroidota</taxon>
        <taxon>Flavobacteriia</taxon>
        <taxon>Flavobacteriales</taxon>
        <taxon>Flavobacteriaceae</taxon>
        <taxon>Aureibaculum</taxon>
    </lineage>
</organism>
<evidence type="ECO:0000313" key="4">
    <source>
        <dbReference type="EMBL" id="MBJ2175962.1"/>
    </source>
</evidence>
<accession>A0ABS0WVE9</accession>
<evidence type="ECO:0000256" key="1">
    <source>
        <dbReference type="ARBA" id="ARBA00004196"/>
    </source>
</evidence>
<comment type="subcellular location">
    <subcellularLocation>
        <location evidence="1">Cell envelope</location>
    </subcellularLocation>
</comment>
<sequence length="936" mass="107591">MKLRINNNLKFLFLVGLTLFWVLCSTAQQSEHPRIYITNDSKEAFLKTIENTSWKKELVDQKKEKVEKYLKLVKKDSKWLVSRLQMNWKTKHNKVFLKGGKFSHSEGSAPVATVRYSGTRDWATDYNRPKLENVQPYFDDSRGLYLQHKKTKKMEWVHPSKAGFTVEKINEQIMGIAEDAAFLYWLTGKKKYAELATPIFITYMDGMHYRDAPIDLENSTQQNISGLATFEVIHEGIVVSLVTAYDFLYDYLKAKNTNLDNTVAVFQKWGDQIIKNGIPDNNWNLFQARFLTYIGLVLDKNESYKNGKGTEYFLDHTFTTSTDRQLAVKESLLVYDHETGIWPESPSYSVHVITTLLRIFTLLDHATNNNEFLNYPIVEKAALSSFQYLFPNGYTLGFGDANHKILPPENFELLISNYQKYNEKDKEELISGLLSKMISDKLYTRKASDFFQLFFYVNELKTSKSIKESNIESLTSPTFYAPNVSMFNQRMGKGDDALMVSTVGSFGNHAHANGISMELYANNYVLGPDSGKGPSYWHPTHREYYSRFPAHNTVIVDGKSDYAAMRTYNPYKLENYYPEIGETPAFNKVSFSMVSFFEPETVSDQQRFTALIKSNTNKGYIVDVFRSKKQKVGKQKHEYIYHNLGQSLEIFDSKNKLIKLATTDELSSKKGDLKGYDFYKDKKKVILSNDLQALFKLKSEGNLDNLMRLWVKGSENQTIYSVKSPKSNAISKGTAPTEVLKEPMPTLILKRDEAAWKNPFSVVYNPYMENGENPIEKVTYASLDNYPNTQLIDVLLDDKETIDRIVLNASENDVAAKDAFFQKGLLSITRESKTNKKLEYLFLSGMEKYENEGWDIITSGTPFTLSMERNKVGYLIATDGPITINMPFVKGDKPAELRLYENGEMVSKRKGTRNRNNDNQLVFKIEKAYKKIEIKY</sequence>
<name>A0ABS0WVE9_9FLAO</name>
<comment type="caution">
    <text evidence="4">The sequence shown here is derived from an EMBL/GenBank/DDBJ whole genome shotgun (WGS) entry which is preliminary data.</text>
</comment>
<dbReference type="Gene3D" id="2.70.98.70">
    <property type="match status" value="1"/>
</dbReference>
<evidence type="ECO:0000259" key="3">
    <source>
        <dbReference type="Pfam" id="PF26377"/>
    </source>
</evidence>
<keyword evidence="5" id="KW-1185">Reference proteome</keyword>
<feature type="domain" description="Heparinase II/III-like C-terminal" evidence="2">
    <location>
        <begin position="499"/>
        <end position="626"/>
    </location>
</feature>
<dbReference type="RefSeq" id="WP_198842603.1">
    <property type="nucleotide sequence ID" value="NZ_JAEHFJ010000010.1"/>
</dbReference>
<gene>
    <name evidence="4" type="ORF">JBL43_17030</name>
</gene>
<evidence type="ECO:0000313" key="5">
    <source>
        <dbReference type="Proteomes" id="UP000623301"/>
    </source>
</evidence>
<dbReference type="Pfam" id="PF07940">
    <property type="entry name" value="Hepar_II_III_C"/>
    <property type="match status" value="1"/>
</dbReference>
<dbReference type="SUPFAM" id="SSF48230">
    <property type="entry name" value="Chondroitin AC/alginate lyase"/>
    <property type="match status" value="1"/>
</dbReference>
<reference evidence="4 5" key="1">
    <citation type="submission" date="2020-12" db="EMBL/GenBank/DDBJ databases">
        <title>Aureibaculum luteum sp. nov. and Aureibaculum flavum sp. nov., novel members of the family Flavobacteriaceae isolated from Antarctic intertidal sediments.</title>
        <authorList>
            <person name="He X."/>
            <person name="Zhang X."/>
        </authorList>
    </citation>
    <scope>NUCLEOTIDE SEQUENCE [LARGE SCALE GENOMIC DNA]</scope>
    <source>
        <strain evidence="4 5">A20</strain>
    </source>
</reference>
<dbReference type="Proteomes" id="UP000623301">
    <property type="component" value="Unassembled WGS sequence"/>
</dbReference>
<protein>
    <submittedName>
        <fullName evidence="4">Heparinase II/III family protein</fullName>
    </submittedName>
</protein>
<dbReference type="Gene3D" id="1.50.10.100">
    <property type="entry name" value="Chondroitin AC/alginate lyase"/>
    <property type="match status" value="1"/>
</dbReference>
<proteinExistence type="predicted"/>
<dbReference type="EMBL" id="JAEHFJ010000010">
    <property type="protein sequence ID" value="MBJ2175962.1"/>
    <property type="molecule type" value="Genomic_DNA"/>
</dbReference>
<dbReference type="InterPro" id="IPR058849">
    <property type="entry name" value="Ulvan_lyase_2nd"/>
</dbReference>
<dbReference type="InterPro" id="IPR008929">
    <property type="entry name" value="Chondroitin_lyas"/>
</dbReference>